<name>A0ABN7X5I8_GIGMA</name>
<keyword evidence="2" id="KW-1185">Reference proteome</keyword>
<evidence type="ECO:0000313" key="1">
    <source>
        <dbReference type="EMBL" id="CAG8848434.1"/>
    </source>
</evidence>
<accession>A0ABN7X5I8</accession>
<proteinExistence type="predicted"/>
<dbReference type="Proteomes" id="UP000789901">
    <property type="component" value="Unassembled WGS sequence"/>
</dbReference>
<dbReference type="EMBL" id="CAJVQB010091962">
    <property type="protein sequence ID" value="CAG8848434.1"/>
    <property type="molecule type" value="Genomic_DNA"/>
</dbReference>
<feature type="non-terminal residue" evidence="1">
    <location>
        <position position="43"/>
    </location>
</feature>
<comment type="caution">
    <text evidence="1">The sequence shown here is derived from an EMBL/GenBank/DDBJ whole genome shotgun (WGS) entry which is preliminary data.</text>
</comment>
<reference evidence="1 2" key="1">
    <citation type="submission" date="2021-06" db="EMBL/GenBank/DDBJ databases">
        <authorList>
            <person name="Kallberg Y."/>
            <person name="Tangrot J."/>
            <person name="Rosling A."/>
        </authorList>
    </citation>
    <scope>NUCLEOTIDE SEQUENCE [LARGE SCALE GENOMIC DNA]</scope>
    <source>
        <strain evidence="1 2">120-4 pot B 10/14</strain>
    </source>
</reference>
<protein>
    <submittedName>
        <fullName evidence="1">27825_t:CDS:1</fullName>
    </submittedName>
</protein>
<evidence type="ECO:0000313" key="2">
    <source>
        <dbReference type="Proteomes" id="UP000789901"/>
    </source>
</evidence>
<sequence length="43" mass="4766">MAVLVTSMMKFTTGETKLQQKSALAILTQKRTKLLTITTMPIP</sequence>
<organism evidence="1 2">
    <name type="scientific">Gigaspora margarita</name>
    <dbReference type="NCBI Taxonomy" id="4874"/>
    <lineage>
        <taxon>Eukaryota</taxon>
        <taxon>Fungi</taxon>
        <taxon>Fungi incertae sedis</taxon>
        <taxon>Mucoromycota</taxon>
        <taxon>Glomeromycotina</taxon>
        <taxon>Glomeromycetes</taxon>
        <taxon>Diversisporales</taxon>
        <taxon>Gigasporaceae</taxon>
        <taxon>Gigaspora</taxon>
    </lineage>
</organism>
<gene>
    <name evidence="1" type="ORF">GMARGA_LOCUS39178</name>
</gene>